<gene>
    <name evidence="1" type="ORF">MENT_LOCUS35392</name>
</gene>
<name>A0A6V7W7G9_MELEN</name>
<accession>A0A6V7W7G9</accession>
<proteinExistence type="predicted"/>
<protein>
    <submittedName>
        <fullName evidence="1">Uncharacterized protein</fullName>
    </submittedName>
</protein>
<dbReference type="AlphaFoldDB" id="A0A6V7W7G9"/>
<comment type="caution">
    <text evidence="1">The sequence shown here is derived from an EMBL/GenBank/DDBJ whole genome shotgun (WGS) entry which is preliminary data.</text>
</comment>
<dbReference type="Proteomes" id="UP000580250">
    <property type="component" value="Unassembled WGS sequence"/>
</dbReference>
<organism evidence="1 2">
    <name type="scientific">Meloidogyne enterolobii</name>
    <name type="common">Root-knot nematode worm</name>
    <name type="synonym">Meloidogyne mayaguensis</name>
    <dbReference type="NCBI Taxonomy" id="390850"/>
    <lineage>
        <taxon>Eukaryota</taxon>
        <taxon>Metazoa</taxon>
        <taxon>Ecdysozoa</taxon>
        <taxon>Nematoda</taxon>
        <taxon>Chromadorea</taxon>
        <taxon>Rhabditida</taxon>
        <taxon>Tylenchina</taxon>
        <taxon>Tylenchomorpha</taxon>
        <taxon>Tylenchoidea</taxon>
        <taxon>Meloidogynidae</taxon>
        <taxon>Meloidogyninae</taxon>
        <taxon>Meloidogyne</taxon>
    </lineage>
</organism>
<reference evidence="1 2" key="1">
    <citation type="submission" date="2020-08" db="EMBL/GenBank/DDBJ databases">
        <authorList>
            <person name="Koutsovoulos G."/>
            <person name="Danchin GJ E."/>
        </authorList>
    </citation>
    <scope>NUCLEOTIDE SEQUENCE [LARGE SCALE GENOMIC DNA]</scope>
</reference>
<dbReference type="EMBL" id="CAJEWN010000457">
    <property type="protein sequence ID" value="CAD2183123.1"/>
    <property type="molecule type" value="Genomic_DNA"/>
</dbReference>
<evidence type="ECO:0000313" key="2">
    <source>
        <dbReference type="Proteomes" id="UP000580250"/>
    </source>
</evidence>
<sequence length="174" mass="19408">MVTQKEHNKTIEKFEKLLKEEREDRIRSEDGLKNLMKGYVDEQIKDLKEIYDEKIDTAIDTLREQLRGELRKELANYALFVHTRFECLKTFLGIYKNFWERLRDGVVEKGKTVVQGAAAAKCTAIVTAATSPTMFAAPAIGGAAGWGCSHLAGEGYDWAIGLFGIDGKNDGTGC</sequence>
<evidence type="ECO:0000313" key="1">
    <source>
        <dbReference type="EMBL" id="CAD2183123.1"/>
    </source>
</evidence>